<dbReference type="Proteomes" id="UP000193077">
    <property type="component" value="Unassembled WGS sequence"/>
</dbReference>
<organism evidence="2 3">
    <name type="scientific">Falsiruegeria litorea R37</name>
    <dbReference type="NCBI Taxonomy" id="1200284"/>
    <lineage>
        <taxon>Bacteria</taxon>
        <taxon>Pseudomonadati</taxon>
        <taxon>Pseudomonadota</taxon>
        <taxon>Alphaproteobacteria</taxon>
        <taxon>Rhodobacterales</taxon>
        <taxon>Roseobacteraceae</taxon>
        <taxon>Falsiruegeria</taxon>
    </lineage>
</organism>
<dbReference type="AlphaFoldDB" id="A0A1Y5TW25"/>
<protein>
    <recommendedName>
        <fullName evidence="1">Alanine racemase N-terminal domain-containing protein</fullName>
    </recommendedName>
</protein>
<proteinExistence type="predicted"/>
<dbReference type="SUPFAM" id="SSF51419">
    <property type="entry name" value="PLP-binding barrel"/>
    <property type="match status" value="1"/>
</dbReference>
<dbReference type="Pfam" id="PF01168">
    <property type="entry name" value="Ala_racemase_N"/>
    <property type="match status" value="1"/>
</dbReference>
<dbReference type="InterPro" id="IPR051466">
    <property type="entry name" value="D-amino_acid_metab_enzyme"/>
</dbReference>
<dbReference type="EMBL" id="FWFO01000013">
    <property type="protein sequence ID" value="SLN74749.1"/>
    <property type="molecule type" value="Genomic_DNA"/>
</dbReference>
<dbReference type="OrthoDB" id="339576at2"/>
<dbReference type="InterPro" id="IPR029066">
    <property type="entry name" value="PLP-binding_barrel"/>
</dbReference>
<name>A0A1Y5TW25_9RHOB</name>
<dbReference type="PANTHER" id="PTHR28004:SF2">
    <property type="entry name" value="D-SERINE DEHYDRATASE"/>
    <property type="match status" value="1"/>
</dbReference>
<dbReference type="RefSeq" id="WP_085798192.1">
    <property type="nucleotide sequence ID" value="NZ_FWFO01000013.1"/>
</dbReference>
<dbReference type="InterPro" id="IPR001608">
    <property type="entry name" value="Ala_racemase_N"/>
</dbReference>
<dbReference type="GO" id="GO:0036088">
    <property type="term" value="P:D-serine catabolic process"/>
    <property type="evidence" value="ECO:0007669"/>
    <property type="project" value="TreeGrafter"/>
</dbReference>
<sequence length="380" mass="41589">MDKDDIGGTDLAELSAALKKGGLDRPAVVLDLDALDHNIAILKKTADPRLAWRLVAKSLPSEPLIRYLQNALGTRKLMVFSDPMLSQLLSGTPTDVLMGRPMLISSVRRVLGCYPKATHQVQWLVDSFARLEEYRELAAELGTPLRLNLEIDVGLHRGGFAIEDIARLDTAFRNCKELKLAGLMGYEPHLSKLPSVLAAVSEKRFEKTYGAFVRWARSMGGEFCFNTGGSLTFHKYQSGGSINEVSFGSVMVLPTDFKSSASLGFVPAAYVATPILKVLPSNPWPGLDVLSGLRRRTMDVAIQGGYFMGEPIYPCKFGYSGIFGRSSNQEIWSGRSKAGLAPGDIALLRPSQSELVLNSLGSMLAYRRDQGLSEWPVLPH</sequence>
<dbReference type="GO" id="GO:0008721">
    <property type="term" value="F:D-serine ammonia-lyase activity"/>
    <property type="evidence" value="ECO:0007669"/>
    <property type="project" value="TreeGrafter"/>
</dbReference>
<gene>
    <name evidence="2" type="ORF">TRL7639_04561</name>
</gene>
<keyword evidence="3" id="KW-1185">Reference proteome</keyword>
<dbReference type="PANTHER" id="PTHR28004">
    <property type="entry name" value="ZGC:162816-RELATED"/>
    <property type="match status" value="1"/>
</dbReference>
<reference evidence="2 3" key="1">
    <citation type="submission" date="2017-03" db="EMBL/GenBank/DDBJ databases">
        <authorList>
            <person name="Afonso C.L."/>
            <person name="Miller P.J."/>
            <person name="Scott M.A."/>
            <person name="Spackman E."/>
            <person name="Goraichik I."/>
            <person name="Dimitrov K.M."/>
            <person name="Suarez D.L."/>
            <person name="Swayne D.E."/>
        </authorList>
    </citation>
    <scope>NUCLEOTIDE SEQUENCE [LARGE SCALE GENOMIC DNA]</scope>
    <source>
        <strain evidence="2 3">CECT 7639</strain>
    </source>
</reference>
<evidence type="ECO:0000313" key="3">
    <source>
        <dbReference type="Proteomes" id="UP000193077"/>
    </source>
</evidence>
<evidence type="ECO:0000313" key="2">
    <source>
        <dbReference type="EMBL" id="SLN74749.1"/>
    </source>
</evidence>
<dbReference type="Gene3D" id="3.20.20.10">
    <property type="entry name" value="Alanine racemase"/>
    <property type="match status" value="1"/>
</dbReference>
<feature type="domain" description="Alanine racemase N-terminal" evidence="1">
    <location>
        <begin position="31"/>
        <end position="251"/>
    </location>
</feature>
<evidence type="ECO:0000259" key="1">
    <source>
        <dbReference type="Pfam" id="PF01168"/>
    </source>
</evidence>
<accession>A0A1Y5TW25</accession>